<evidence type="ECO:0000259" key="1">
    <source>
        <dbReference type="PROSITE" id="PS50041"/>
    </source>
</evidence>
<dbReference type="PROSITE" id="PS50041">
    <property type="entry name" value="C_TYPE_LECTIN_2"/>
    <property type="match status" value="1"/>
</dbReference>
<sequence length="336" mass="37991">MLSNRTFVTVTHALEGTSSVRWASQLNATDVFAVMVLKEKTATKRSMNANLIQNVEVSYLYLIHEFYYRRILRHISLSFPSPSLFKKITTRSAIHARASDTGYFCLCLKFKFCCHLSPKIRQRKTGKCCLSATYFTNNASSSEPAVISKAVSTASLASTNQPSQQASLSEMTTVLNPLEASSTASTTASLQPISPALCESQWTSFGSSCYKLHTSPQNWNNAKLNCQNFGGNLLKIETKEESRFITRKYFSDEGRYWIGLSDSSNENEWRWTDETGLTGFENWRRGQPNNFWNQDCVAMLKGTYHLIHYNAEWNDEDCSLTLGYICEKKVNLLLVS</sequence>
<name>A0ABN8R2I5_9CNID</name>
<evidence type="ECO:0000313" key="2">
    <source>
        <dbReference type="EMBL" id="CAH3173574.1"/>
    </source>
</evidence>
<comment type="caution">
    <text evidence="2">The sequence shown here is derived from an EMBL/GenBank/DDBJ whole genome shotgun (WGS) entry which is preliminary data.</text>
</comment>
<dbReference type="CDD" id="cd00037">
    <property type="entry name" value="CLECT"/>
    <property type="match status" value="1"/>
</dbReference>
<organism evidence="2 3">
    <name type="scientific">Porites lobata</name>
    <dbReference type="NCBI Taxonomy" id="104759"/>
    <lineage>
        <taxon>Eukaryota</taxon>
        <taxon>Metazoa</taxon>
        <taxon>Cnidaria</taxon>
        <taxon>Anthozoa</taxon>
        <taxon>Hexacorallia</taxon>
        <taxon>Scleractinia</taxon>
        <taxon>Fungiina</taxon>
        <taxon>Poritidae</taxon>
        <taxon>Porites</taxon>
    </lineage>
</organism>
<dbReference type="InterPro" id="IPR016187">
    <property type="entry name" value="CTDL_fold"/>
</dbReference>
<accession>A0ABN8R2I5</accession>
<dbReference type="Pfam" id="PF00059">
    <property type="entry name" value="Lectin_C"/>
    <property type="match status" value="1"/>
</dbReference>
<dbReference type="InterPro" id="IPR016186">
    <property type="entry name" value="C-type_lectin-like/link_sf"/>
</dbReference>
<proteinExistence type="predicted"/>
<dbReference type="Proteomes" id="UP001159405">
    <property type="component" value="Unassembled WGS sequence"/>
</dbReference>
<dbReference type="SMART" id="SM00034">
    <property type="entry name" value="CLECT"/>
    <property type="match status" value="1"/>
</dbReference>
<dbReference type="Gene3D" id="3.10.100.10">
    <property type="entry name" value="Mannose-Binding Protein A, subunit A"/>
    <property type="match status" value="1"/>
</dbReference>
<keyword evidence="3" id="KW-1185">Reference proteome</keyword>
<protein>
    <recommendedName>
        <fullName evidence="1">C-type lectin domain-containing protein</fullName>
    </recommendedName>
</protein>
<dbReference type="SUPFAM" id="SSF56436">
    <property type="entry name" value="C-type lectin-like"/>
    <property type="match status" value="1"/>
</dbReference>
<dbReference type="InterPro" id="IPR050111">
    <property type="entry name" value="C-type_lectin/snaclec_domain"/>
</dbReference>
<dbReference type="InterPro" id="IPR001304">
    <property type="entry name" value="C-type_lectin-like"/>
</dbReference>
<evidence type="ECO:0000313" key="3">
    <source>
        <dbReference type="Proteomes" id="UP001159405"/>
    </source>
</evidence>
<dbReference type="PANTHER" id="PTHR22803">
    <property type="entry name" value="MANNOSE, PHOSPHOLIPASE, LECTIN RECEPTOR RELATED"/>
    <property type="match status" value="1"/>
</dbReference>
<dbReference type="EMBL" id="CALNXK010000182">
    <property type="protein sequence ID" value="CAH3173574.1"/>
    <property type="molecule type" value="Genomic_DNA"/>
</dbReference>
<feature type="domain" description="C-type lectin" evidence="1">
    <location>
        <begin position="205"/>
        <end position="327"/>
    </location>
</feature>
<gene>
    <name evidence="2" type="ORF">PLOB_00014205</name>
</gene>
<reference evidence="2 3" key="1">
    <citation type="submission" date="2022-05" db="EMBL/GenBank/DDBJ databases">
        <authorList>
            <consortium name="Genoscope - CEA"/>
            <person name="William W."/>
        </authorList>
    </citation>
    <scope>NUCLEOTIDE SEQUENCE [LARGE SCALE GENOMIC DNA]</scope>
</reference>